<comment type="caution">
    <text evidence="3">The sequence shown here is derived from an EMBL/GenBank/DDBJ whole genome shotgun (WGS) entry which is preliminary data.</text>
</comment>
<protein>
    <recommendedName>
        <fullName evidence="5">Thioredoxin domain-containing protein</fullName>
    </recommendedName>
</protein>
<sequence>MLLVLAGLATRHFGLASPGGLLGTMGVFSVRFWKNLINGGPTKTTVTYPFLPLSESSLDAALAAGNALFIHFCQGESCTSERGSKVKQKFLAAAHRTNRRKEKRITFFAIECDSEDQFTRDFCKREEIDEFPSFKYGEYGAMSLLDIKFEVPEHLEGQILSPEQQLNLYGVRITKILRNKIDRLEPECSPSLPAACSEEETAQLAEFMTWDMKRLDAEIAKLESAEDEYIAVRKAGITELDLVWEEAEVKQQTDLEKIWGGDSKYNSAFGLALAERGRRQMDKQKAAAATTLFESLGAAMGE</sequence>
<name>A0ABQ6MJL6_9STRA</name>
<keyword evidence="2" id="KW-0732">Signal</keyword>
<evidence type="ECO:0000256" key="1">
    <source>
        <dbReference type="SAM" id="Coils"/>
    </source>
</evidence>
<feature type="coiled-coil region" evidence="1">
    <location>
        <begin position="205"/>
        <end position="235"/>
    </location>
</feature>
<proteinExistence type="predicted"/>
<feature type="signal peptide" evidence="2">
    <location>
        <begin position="1"/>
        <end position="16"/>
    </location>
</feature>
<reference evidence="3 4" key="1">
    <citation type="journal article" date="2023" name="Commun. Biol.">
        <title>Genome analysis of Parmales, the sister group of diatoms, reveals the evolutionary specialization of diatoms from phago-mixotrophs to photoautotrophs.</title>
        <authorList>
            <person name="Ban H."/>
            <person name="Sato S."/>
            <person name="Yoshikawa S."/>
            <person name="Yamada K."/>
            <person name="Nakamura Y."/>
            <person name="Ichinomiya M."/>
            <person name="Sato N."/>
            <person name="Blanc-Mathieu R."/>
            <person name="Endo H."/>
            <person name="Kuwata A."/>
            <person name="Ogata H."/>
        </authorList>
    </citation>
    <scope>NUCLEOTIDE SEQUENCE [LARGE SCALE GENOMIC DNA]</scope>
</reference>
<feature type="chain" id="PRO_5045945793" description="Thioredoxin domain-containing protein" evidence="2">
    <location>
        <begin position="17"/>
        <end position="302"/>
    </location>
</feature>
<dbReference type="Proteomes" id="UP001165060">
    <property type="component" value="Unassembled WGS sequence"/>
</dbReference>
<evidence type="ECO:0000256" key="2">
    <source>
        <dbReference type="SAM" id="SignalP"/>
    </source>
</evidence>
<accession>A0ABQ6MJL6</accession>
<gene>
    <name evidence="3" type="ORF">TeGR_g12460</name>
</gene>
<organism evidence="3 4">
    <name type="scientific">Tetraparma gracilis</name>
    <dbReference type="NCBI Taxonomy" id="2962635"/>
    <lineage>
        <taxon>Eukaryota</taxon>
        <taxon>Sar</taxon>
        <taxon>Stramenopiles</taxon>
        <taxon>Ochrophyta</taxon>
        <taxon>Bolidophyceae</taxon>
        <taxon>Parmales</taxon>
        <taxon>Triparmaceae</taxon>
        <taxon>Tetraparma</taxon>
    </lineage>
</organism>
<evidence type="ECO:0000313" key="3">
    <source>
        <dbReference type="EMBL" id="GMI27058.1"/>
    </source>
</evidence>
<keyword evidence="4" id="KW-1185">Reference proteome</keyword>
<evidence type="ECO:0008006" key="5">
    <source>
        <dbReference type="Google" id="ProtNLM"/>
    </source>
</evidence>
<keyword evidence="1" id="KW-0175">Coiled coil</keyword>
<evidence type="ECO:0000313" key="4">
    <source>
        <dbReference type="Proteomes" id="UP001165060"/>
    </source>
</evidence>
<dbReference type="EMBL" id="BRYB01002886">
    <property type="protein sequence ID" value="GMI27058.1"/>
    <property type="molecule type" value="Genomic_DNA"/>
</dbReference>